<reference evidence="1 2" key="1">
    <citation type="submission" date="2023-04" db="EMBL/GenBank/DDBJ databases">
        <title>Klugiella caeni sp. nov. isolated from the sludge of biochemical tank.</title>
        <authorList>
            <person name="Geng K."/>
        </authorList>
    </citation>
    <scope>NUCLEOTIDE SEQUENCE [LARGE SCALE GENOMIC DNA]</scope>
    <source>
        <strain evidence="1 2">YN-L-19</strain>
    </source>
</reference>
<comment type="caution">
    <text evidence="1">The sequence shown here is derived from an EMBL/GenBank/DDBJ whole genome shotgun (WGS) entry which is preliminary data.</text>
</comment>
<protein>
    <recommendedName>
        <fullName evidence="3">DUF559 domain-containing protein</fullName>
    </recommendedName>
</protein>
<keyword evidence="2" id="KW-1185">Reference proteome</keyword>
<sequence length="277" mass="30705">MRRGAYVISDVWQRMPEGDRQQLRARAVAGTRASDVVMSHWSAAALHGLPLIGTWPTEVHILSRSRSGRSRNGVVEHVAPISELDITTIDGLRLTSLPRTLVDMAAVLPLAAGVAMADSALFVGRGEARCTAGEVLEALARRGPMRAHRRVARMIELARTCAESPLESASRVVIIECGFPLPDLQREFCDGAGLIGRPDFAWPQHRLVGEADGELKYLDERYRGGRSVEQVVLDEKYREDRLRALGFRVVRWGWRDVMKPEQLCAKLEAAGLPRVAR</sequence>
<evidence type="ECO:0000313" key="2">
    <source>
        <dbReference type="Proteomes" id="UP001321506"/>
    </source>
</evidence>
<dbReference type="RefSeq" id="WP_281488321.1">
    <property type="nucleotide sequence ID" value="NZ_JASATX010000002.1"/>
</dbReference>
<gene>
    <name evidence="1" type="ORF">QF206_06095</name>
</gene>
<evidence type="ECO:0008006" key="3">
    <source>
        <dbReference type="Google" id="ProtNLM"/>
    </source>
</evidence>
<dbReference type="AlphaFoldDB" id="A0AAW6TAB7"/>
<organism evidence="1 2">
    <name type="scientific">Ruicaihuangia caeni</name>
    <dbReference type="NCBI Taxonomy" id="3042517"/>
    <lineage>
        <taxon>Bacteria</taxon>
        <taxon>Bacillati</taxon>
        <taxon>Actinomycetota</taxon>
        <taxon>Actinomycetes</taxon>
        <taxon>Micrococcales</taxon>
        <taxon>Microbacteriaceae</taxon>
        <taxon>Ruicaihuangia</taxon>
    </lineage>
</organism>
<proteinExistence type="predicted"/>
<accession>A0AAW6TAB7</accession>
<name>A0AAW6TAB7_9MICO</name>
<dbReference type="EMBL" id="JASATX010000002">
    <property type="protein sequence ID" value="MDI2098532.1"/>
    <property type="molecule type" value="Genomic_DNA"/>
</dbReference>
<dbReference type="Proteomes" id="UP001321506">
    <property type="component" value="Unassembled WGS sequence"/>
</dbReference>
<evidence type="ECO:0000313" key="1">
    <source>
        <dbReference type="EMBL" id="MDI2098532.1"/>
    </source>
</evidence>